<dbReference type="Pfam" id="PF14021">
    <property type="entry name" value="TNT"/>
    <property type="match status" value="1"/>
</dbReference>
<reference evidence="3 4" key="1">
    <citation type="submission" date="2018-02" db="EMBL/GenBank/DDBJ databases">
        <title>The genomes of Aspergillus section Nigri reveals drivers in fungal speciation.</title>
        <authorList>
            <consortium name="DOE Joint Genome Institute"/>
            <person name="Vesth T.C."/>
            <person name="Nybo J."/>
            <person name="Theobald S."/>
            <person name="Brandl J."/>
            <person name="Frisvad J.C."/>
            <person name="Nielsen K.F."/>
            <person name="Lyhne E.K."/>
            <person name="Kogle M.E."/>
            <person name="Kuo A."/>
            <person name="Riley R."/>
            <person name="Clum A."/>
            <person name="Nolan M."/>
            <person name="Lipzen A."/>
            <person name="Salamov A."/>
            <person name="Henrissat B."/>
            <person name="Wiebenga A."/>
            <person name="De vries R.P."/>
            <person name="Grigoriev I.V."/>
            <person name="Mortensen U.H."/>
            <person name="Andersen M.R."/>
            <person name="Baker S.E."/>
        </authorList>
    </citation>
    <scope>NUCLEOTIDE SEQUENCE [LARGE SCALE GENOMIC DNA]</scope>
    <source>
        <strain evidence="3 4">CBS 121057</strain>
    </source>
</reference>
<dbReference type="Proteomes" id="UP000248423">
    <property type="component" value="Unassembled WGS sequence"/>
</dbReference>
<dbReference type="GO" id="GO:0050135">
    <property type="term" value="F:NADP+ nucleosidase activity"/>
    <property type="evidence" value="ECO:0007669"/>
    <property type="project" value="InterPro"/>
</dbReference>
<dbReference type="VEuPathDB" id="FungiDB:BO78DRAFT_435191"/>
<dbReference type="EMBL" id="KZ826315">
    <property type="protein sequence ID" value="PYI12666.1"/>
    <property type="molecule type" value="Genomic_DNA"/>
</dbReference>
<feature type="signal peptide" evidence="1">
    <location>
        <begin position="1"/>
        <end position="17"/>
    </location>
</feature>
<dbReference type="InterPro" id="IPR025331">
    <property type="entry name" value="TNT"/>
</dbReference>
<dbReference type="InterPro" id="IPR053024">
    <property type="entry name" value="Fungal_surface_NADase"/>
</dbReference>
<protein>
    <recommendedName>
        <fullName evidence="2">TNT domain-containing protein</fullName>
    </recommendedName>
</protein>
<keyword evidence="4" id="KW-1185">Reference proteome</keyword>
<dbReference type="OrthoDB" id="2923349at2759"/>
<dbReference type="PANTHER" id="PTHR42059:SF1">
    <property type="entry name" value="TNT DOMAIN-CONTAINING PROTEIN"/>
    <property type="match status" value="1"/>
</dbReference>
<evidence type="ECO:0000256" key="1">
    <source>
        <dbReference type="SAM" id="SignalP"/>
    </source>
</evidence>
<proteinExistence type="predicted"/>
<evidence type="ECO:0000313" key="3">
    <source>
        <dbReference type="EMBL" id="PYI12666.1"/>
    </source>
</evidence>
<organism evidence="3 4">
    <name type="scientific">Aspergillus sclerotiicarbonarius (strain CBS 121057 / IBT 28362)</name>
    <dbReference type="NCBI Taxonomy" id="1448318"/>
    <lineage>
        <taxon>Eukaryota</taxon>
        <taxon>Fungi</taxon>
        <taxon>Dikarya</taxon>
        <taxon>Ascomycota</taxon>
        <taxon>Pezizomycotina</taxon>
        <taxon>Eurotiomycetes</taxon>
        <taxon>Eurotiomycetidae</taxon>
        <taxon>Eurotiales</taxon>
        <taxon>Aspergillaceae</taxon>
        <taxon>Aspergillus</taxon>
        <taxon>Aspergillus subgen. Circumdati</taxon>
    </lineage>
</organism>
<keyword evidence="1" id="KW-0732">Signal</keyword>
<name>A0A319EQT1_ASPSB</name>
<evidence type="ECO:0000313" key="4">
    <source>
        <dbReference type="Proteomes" id="UP000248423"/>
    </source>
</evidence>
<dbReference type="AlphaFoldDB" id="A0A319EQT1"/>
<evidence type="ECO:0000259" key="2">
    <source>
        <dbReference type="Pfam" id="PF14021"/>
    </source>
</evidence>
<gene>
    <name evidence="3" type="ORF">BO78DRAFT_435191</name>
</gene>
<accession>A0A319EQT1</accession>
<feature type="domain" description="TNT" evidence="2">
    <location>
        <begin position="118"/>
        <end position="199"/>
    </location>
</feature>
<feature type="chain" id="PRO_5016422260" description="TNT domain-containing protein" evidence="1">
    <location>
        <begin position="18"/>
        <end position="239"/>
    </location>
</feature>
<dbReference type="PANTHER" id="PTHR42059">
    <property type="entry name" value="TNT DOMAIN-CONTAINING PROTEIN"/>
    <property type="match status" value="1"/>
</dbReference>
<sequence>MLSALLTISLFPCYVLSQNTGIKTCTPTCPTTYIPPTPTTQCRCGDPKLGPTSLPTQPIVLAQLLDGYDTFGGLGVQQYLNEWLDTSNPAKLKYRNPPGSGFTIDACGNEKKTVHHFKKGELVDRVGAVDGPYLAPVCDPIKNRAIPPRNLCNTGTPVYTVFEVCEEFWAYQGQAQPWFNQAGLGNHIALPDGLSTKDLRTGSNHTLRILSEDEVASLNCPNPKFTPKCSQSGYKVDLH</sequence>